<evidence type="ECO:0000313" key="3">
    <source>
        <dbReference type="Proteomes" id="UP001211005"/>
    </source>
</evidence>
<name>A0ABY7LRT8_9BACT</name>
<accession>A0ABY7LRT8</accession>
<reference evidence="2 3" key="1">
    <citation type="submission" date="2022-12" db="EMBL/GenBank/DDBJ databases">
        <title>Hymenobacter canadensis sp. nov. isolated from lake water of the Cambridge Bay, Canada.</title>
        <authorList>
            <person name="Kim W.H."/>
            <person name="Lee Y.M."/>
        </authorList>
    </citation>
    <scope>NUCLEOTIDE SEQUENCE [LARGE SCALE GENOMIC DNA]</scope>
    <source>
        <strain evidence="2 3">PAMC 29467</strain>
    </source>
</reference>
<proteinExistence type="predicted"/>
<dbReference type="Proteomes" id="UP001211005">
    <property type="component" value="Chromosome"/>
</dbReference>
<feature type="chain" id="PRO_5047509504" evidence="1">
    <location>
        <begin position="22"/>
        <end position="321"/>
    </location>
</feature>
<dbReference type="EMBL" id="CP114767">
    <property type="protein sequence ID" value="WBA43138.1"/>
    <property type="molecule type" value="Genomic_DNA"/>
</dbReference>
<sequence>MRISTLAAAILLAAVSTTASGQAFTDPGAYNNAIVAEQLIMQKKNLRYISKAAHSENERKIEARRQDVVAQNKASLAKISHMPGYEGNTEFRDRAKAAFQQMLDVYAADYKQVNSLAANRTQSLEAMQRYFDAVEAAEQKLEVAGDSVEAAQKRFAGRYKMTMSEDAEARKMSAVIRQVSEVNTYQHKVFLAFFRVEKANAKLTDGLNAQNAADFEAARVLLAAETDKALAELNAVPAFRGKDTQYRDATRDYAKFYLIWSANQFKKMTELIENKDKLTKVDVDTFNGYIKAYNAQNSKLMDAYNRAANNFQAAYIPVFND</sequence>
<evidence type="ECO:0000313" key="2">
    <source>
        <dbReference type="EMBL" id="WBA43138.1"/>
    </source>
</evidence>
<gene>
    <name evidence="2" type="ORF">O3303_06125</name>
</gene>
<feature type="signal peptide" evidence="1">
    <location>
        <begin position="1"/>
        <end position="21"/>
    </location>
</feature>
<organism evidence="2 3">
    <name type="scientific">Hymenobacter canadensis</name>
    <dbReference type="NCBI Taxonomy" id="2999067"/>
    <lineage>
        <taxon>Bacteria</taxon>
        <taxon>Pseudomonadati</taxon>
        <taxon>Bacteroidota</taxon>
        <taxon>Cytophagia</taxon>
        <taxon>Cytophagales</taxon>
        <taxon>Hymenobacteraceae</taxon>
        <taxon>Hymenobacter</taxon>
    </lineage>
</organism>
<dbReference type="RefSeq" id="WP_269561183.1">
    <property type="nucleotide sequence ID" value="NZ_CP114767.1"/>
</dbReference>
<evidence type="ECO:0000256" key="1">
    <source>
        <dbReference type="SAM" id="SignalP"/>
    </source>
</evidence>
<keyword evidence="1" id="KW-0732">Signal</keyword>
<protein>
    <submittedName>
        <fullName evidence="2">Uncharacterized protein</fullName>
    </submittedName>
</protein>
<keyword evidence="3" id="KW-1185">Reference proteome</keyword>